<protein>
    <submittedName>
        <fullName evidence="6">ABC-type transporter Mla maintaining outer membrane lipid asymmetry, lipoprotein component MlaA</fullName>
    </submittedName>
</protein>
<evidence type="ECO:0000313" key="7">
    <source>
        <dbReference type="Proteomes" id="UP000231701"/>
    </source>
</evidence>
<dbReference type="PANTHER" id="PTHR30035">
    <property type="entry name" value="LIPOPROTEIN VACJ-RELATED"/>
    <property type="match status" value="1"/>
</dbReference>
<evidence type="ECO:0000256" key="4">
    <source>
        <dbReference type="SAM" id="SignalP"/>
    </source>
</evidence>
<dbReference type="Proteomes" id="UP000231701">
    <property type="component" value="Chromosome"/>
</dbReference>
<dbReference type="GO" id="GO:0016020">
    <property type="term" value="C:membrane"/>
    <property type="evidence" value="ECO:0007669"/>
    <property type="project" value="InterPro"/>
</dbReference>
<dbReference type="OrthoDB" id="9785326at2"/>
<evidence type="ECO:0000256" key="3">
    <source>
        <dbReference type="SAM" id="MobiDB-lite"/>
    </source>
</evidence>
<feature type="domain" description="SPOR" evidence="5">
    <location>
        <begin position="299"/>
        <end position="378"/>
    </location>
</feature>
<feature type="compositionally biased region" description="Acidic residues" evidence="3">
    <location>
        <begin position="240"/>
        <end position="260"/>
    </location>
</feature>
<evidence type="ECO:0000259" key="5">
    <source>
        <dbReference type="PROSITE" id="PS51724"/>
    </source>
</evidence>
<dbReference type="InterPro" id="IPR036680">
    <property type="entry name" value="SPOR-like_sf"/>
</dbReference>
<reference evidence="6 7" key="1">
    <citation type="submission" date="2016-12" db="EMBL/GenBank/DDBJ databases">
        <title>Isolation and genomic insights into novel planktonic Zetaproteobacteria from stratified waters of the Chesapeake Bay.</title>
        <authorList>
            <person name="McAllister S.M."/>
            <person name="Kato S."/>
            <person name="Chan C.S."/>
            <person name="Chiu B.K."/>
            <person name="Field E.K."/>
        </authorList>
    </citation>
    <scope>NUCLEOTIDE SEQUENCE [LARGE SCALE GENOMIC DNA]</scope>
    <source>
        <strain evidence="6 7">CP-5</strain>
    </source>
</reference>
<feature type="compositionally biased region" description="Low complexity" evidence="3">
    <location>
        <begin position="273"/>
        <end position="288"/>
    </location>
</feature>
<feature type="chain" id="PRO_5014985348" evidence="4">
    <location>
        <begin position="23"/>
        <end position="381"/>
    </location>
</feature>
<keyword evidence="2 4" id="KW-0732">Signal</keyword>
<dbReference type="AlphaFoldDB" id="A0A2K8KVR9"/>
<dbReference type="InterPro" id="IPR007428">
    <property type="entry name" value="MlaA"/>
</dbReference>
<dbReference type="InterPro" id="IPR007730">
    <property type="entry name" value="SPOR-like_dom"/>
</dbReference>
<sequence length="381" mass="41611">MNRRPFNLILTLLLAVLLSACATTENNHDPIEPVNRVTDKVNDGIDRVTLKPVARGYTAAVPKPMRTAVSNFYDNATYLNTVLNDFLQGKGKQGFSDLFRFLINTTLGAGGLVDVASSMGLERHDEDFGQTLAVWGSGQGAYIVYPLLGPNSVRNTPDFITATATDPLFWLSFTLAPAVTIPVAVLKYVDQRAQLLEASDMRDELALDPYVFTREAWRQNRQYLIYDGTPPKPEKSSGDGWEEDNWGSEENGFEEDEFDKEPEPAPDMQDDTPASPAAELDESAAAPAGRSGTKTASRTPGDQAFIINLASFETEANAIAAQEQLSTANIRTSIKEVTVNDAIWQRLYISDSVGGVDANRTLAEMKARSGLSGAWLEPVKP</sequence>
<name>A0A2K8KVR9_MARES</name>
<gene>
    <name evidence="6" type="ORF">Ga0123461_0491</name>
</gene>
<dbReference type="PROSITE" id="PS51724">
    <property type="entry name" value="SPOR"/>
    <property type="match status" value="1"/>
</dbReference>
<dbReference type="PRINTS" id="PR01805">
    <property type="entry name" value="VACJLIPOPROT"/>
</dbReference>
<accession>A0A2K8KVR9</accession>
<keyword evidence="6" id="KW-0449">Lipoprotein</keyword>
<dbReference type="PROSITE" id="PS51257">
    <property type="entry name" value="PROKAR_LIPOPROTEIN"/>
    <property type="match status" value="1"/>
</dbReference>
<proteinExistence type="inferred from homology"/>
<comment type="similarity">
    <text evidence="1">Belongs to the MlaA family.</text>
</comment>
<evidence type="ECO:0000256" key="1">
    <source>
        <dbReference type="ARBA" id="ARBA00010634"/>
    </source>
</evidence>
<feature type="signal peptide" evidence="4">
    <location>
        <begin position="1"/>
        <end position="22"/>
    </location>
</feature>
<dbReference type="PANTHER" id="PTHR30035:SF3">
    <property type="entry name" value="INTERMEMBRANE PHOSPHOLIPID TRANSPORT SYSTEM LIPOPROTEIN MLAA"/>
    <property type="match status" value="1"/>
</dbReference>
<evidence type="ECO:0000256" key="2">
    <source>
        <dbReference type="ARBA" id="ARBA00022729"/>
    </source>
</evidence>
<evidence type="ECO:0000313" key="6">
    <source>
        <dbReference type="EMBL" id="ATX78928.1"/>
    </source>
</evidence>
<dbReference type="RefSeq" id="WP_100276880.1">
    <property type="nucleotide sequence ID" value="NZ_CP018799.1"/>
</dbReference>
<organism evidence="6 7">
    <name type="scientific">Mariprofundus aestuarium</name>
    <dbReference type="NCBI Taxonomy" id="1921086"/>
    <lineage>
        <taxon>Bacteria</taxon>
        <taxon>Pseudomonadati</taxon>
        <taxon>Pseudomonadota</taxon>
        <taxon>Candidatius Mariprofundia</taxon>
        <taxon>Mariprofundales</taxon>
        <taxon>Mariprofundaceae</taxon>
        <taxon>Mariprofundus</taxon>
    </lineage>
</organism>
<dbReference type="KEGG" id="maes:Ga0123461_0491"/>
<keyword evidence="7" id="KW-1185">Reference proteome</keyword>
<dbReference type="GO" id="GO:0042834">
    <property type="term" value="F:peptidoglycan binding"/>
    <property type="evidence" value="ECO:0007669"/>
    <property type="project" value="InterPro"/>
</dbReference>
<dbReference type="Pfam" id="PF04333">
    <property type="entry name" value="MlaA"/>
    <property type="match status" value="1"/>
</dbReference>
<feature type="region of interest" description="Disordered" evidence="3">
    <location>
        <begin position="226"/>
        <end position="299"/>
    </location>
</feature>
<dbReference type="SUPFAM" id="SSF110997">
    <property type="entry name" value="Sporulation related repeat"/>
    <property type="match status" value="1"/>
</dbReference>
<dbReference type="EMBL" id="CP018799">
    <property type="protein sequence ID" value="ATX78928.1"/>
    <property type="molecule type" value="Genomic_DNA"/>
</dbReference>
<dbReference type="GO" id="GO:0120010">
    <property type="term" value="P:intermembrane phospholipid transfer"/>
    <property type="evidence" value="ECO:0007669"/>
    <property type="project" value="TreeGrafter"/>
</dbReference>